<dbReference type="NCBIfam" id="TIGR01733">
    <property type="entry name" value="AA-adenyl-dom"/>
    <property type="match status" value="1"/>
</dbReference>
<reference evidence="10 11" key="1">
    <citation type="journal article" date="2006" name="Syst. Appl. Microbiol.">
        <title>Anoxybacillus amylolyticus sp. nov., a thermophilic amylase producing bacterium isolated from Mount Rittmann (Antarctica).</title>
        <authorList>
            <person name="Poli A."/>
            <person name="Esposito E."/>
            <person name="Lama L."/>
            <person name="Orlando P."/>
            <person name="Nicolaus G."/>
            <person name="de Appolonia F."/>
            <person name="Gambacorta A."/>
            <person name="Nicolaus B."/>
        </authorList>
    </citation>
    <scope>NUCLEOTIDE SEQUENCE [LARGE SCALE GENOMIC DNA]</scope>
    <source>
        <strain evidence="10 11">DSM 15939</strain>
    </source>
</reference>
<keyword evidence="4 7" id="KW-0067">ATP-binding</keyword>
<dbReference type="Proteomes" id="UP000076865">
    <property type="component" value="Chromosome"/>
</dbReference>
<name>A0A167TBM6_9BACL</name>
<evidence type="ECO:0000259" key="8">
    <source>
        <dbReference type="Pfam" id="PF00501"/>
    </source>
</evidence>
<evidence type="ECO:0000313" key="10">
    <source>
        <dbReference type="EMBL" id="ANB59914.1"/>
    </source>
</evidence>
<dbReference type="EMBL" id="CP015438">
    <property type="protein sequence ID" value="ANB59914.1"/>
    <property type="molecule type" value="Genomic_DNA"/>
</dbReference>
<dbReference type="InterPro" id="IPR020845">
    <property type="entry name" value="AMP-binding_CS"/>
</dbReference>
<dbReference type="PROSITE" id="PS00455">
    <property type="entry name" value="AMP_BINDING"/>
    <property type="match status" value="1"/>
</dbReference>
<sequence length="507" mass="57302">MELYTQIKKWAQCAPDRVAISSNGNELTYRELETYSNALAAFICEKMSGNDAPIIVYGHMEPLMLVCFLAAVKSGRAYIPVDTSIPEERVKKIMDDSGAALFLTPGSVPETLKNYNHVLMLEDKEIKEAIASYEGQQPPTDQFVIGEQNFYIIYTSGSTGNPKGVQISYNNLASFVEWMVSDFGLKEQQRFLNQAPFSFDLSVMDVYPCLYLGGTLWTISKELIANPKWLFESLQASRIHVWTSTPSFAEMCLMDECFSAEMLPFLETFLFCGEMLPNETARKLKQRFPNAVVYNTYGPTEATVAVTSVEITEEILSEYPALPVGVAKKDVGIFIVDENGKEVEDGEKGEIIITGKSVSKGYWRNEELTNKAFFRYNNQPAYKTGDVGYKKNGWLFCAGRLDFQIKLNGYRMEIEEIEAQLRKLSLVESAVVVPVYKENKCQYLTAVLVPKKHTFEKEYQLTAYLKKELQQLLPAYMIPKKFVYVSSLPMTNNGKADRKKIANEVGV</sequence>
<dbReference type="SUPFAM" id="SSF56801">
    <property type="entry name" value="Acetyl-CoA synthetase-like"/>
    <property type="match status" value="1"/>
</dbReference>
<protein>
    <recommendedName>
        <fullName evidence="7">D-alanine--D-alanyl carrier protein ligase</fullName>
        <shortName evidence="7">DCL</shortName>
        <ecNumber evidence="7">6.2.1.54</ecNumber>
    </recommendedName>
    <alternativeName>
        <fullName evidence="7">D-alanine--poly(phosphoribitol) ligase subunit 1</fullName>
    </alternativeName>
    <alternativeName>
        <fullName evidence="7">D-alanine-activating enzyme</fullName>
        <shortName evidence="7">DAE</shortName>
    </alternativeName>
</protein>
<dbReference type="InterPro" id="IPR044507">
    <property type="entry name" value="DltA-like"/>
</dbReference>
<keyword evidence="11" id="KW-1185">Reference proteome</keyword>
<dbReference type="InterPro" id="IPR025110">
    <property type="entry name" value="AMP-bd_C"/>
</dbReference>
<dbReference type="PANTHER" id="PTHR45398">
    <property type="match status" value="1"/>
</dbReference>
<feature type="binding site" evidence="7">
    <location>
        <begin position="155"/>
        <end position="156"/>
    </location>
    <ligand>
        <name>ATP</name>
        <dbReference type="ChEBI" id="CHEBI:30616"/>
    </ligand>
</feature>
<dbReference type="OrthoDB" id="9765680at2"/>
<dbReference type="InterPro" id="IPR000873">
    <property type="entry name" value="AMP-dep_synth/lig_dom"/>
</dbReference>
<comment type="pathway">
    <text evidence="7">Cell wall biogenesis; lipoteichoic acid biosynthesis.</text>
</comment>
<dbReference type="HAMAP" id="MF_00593">
    <property type="entry name" value="DltA"/>
    <property type="match status" value="1"/>
</dbReference>
<dbReference type="GO" id="GO:0047473">
    <property type="term" value="F:D-alanine [D-alanyl carrier protein] ligase activity"/>
    <property type="evidence" value="ECO:0007669"/>
    <property type="project" value="UniProtKB-UniRule"/>
</dbReference>
<evidence type="ECO:0000259" key="9">
    <source>
        <dbReference type="Pfam" id="PF13193"/>
    </source>
</evidence>
<feature type="domain" description="AMP-dependent synthetase/ligase" evidence="8">
    <location>
        <begin position="8"/>
        <end position="363"/>
    </location>
</feature>
<dbReference type="Gene3D" id="3.30.300.30">
    <property type="match status" value="1"/>
</dbReference>
<proteinExistence type="inferred from homology"/>
<evidence type="ECO:0000256" key="4">
    <source>
        <dbReference type="ARBA" id="ARBA00022840"/>
    </source>
</evidence>
<dbReference type="InterPro" id="IPR045851">
    <property type="entry name" value="AMP-bd_C_sf"/>
</dbReference>
<evidence type="ECO:0000256" key="5">
    <source>
        <dbReference type="ARBA" id="ARBA00054605"/>
    </source>
</evidence>
<dbReference type="Pfam" id="PF13193">
    <property type="entry name" value="AMP-binding_C"/>
    <property type="match status" value="1"/>
</dbReference>
<dbReference type="AlphaFoldDB" id="A0A167TBM6"/>
<accession>A0A167TBM6</accession>
<dbReference type="CDD" id="cd05945">
    <property type="entry name" value="DltA"/>
    <property type="match status" value="1"/>
</dbReference>
<comment type="similarity">
    <text evidence="6 7">Belongs to the ATP-dependent AMP-binding enzyme family. DltA subfamily.</text>
</comment>
<dbReference type="GO" id="GO:0070395">
    <property type="term" value="P:lipoteichoic acid biosynthetic process"/>
    <property type="evidence" value="ECO:0007669"/>
    <property type="project" value="UniProtKB-UniRule"/>
</dbReference>
<evidence type="ECO:0000256" key="6">
    <source>
        <dbReference type="ARBA" id="ARBA00061336"/>
    </source>
</evidence>
<dbReference type="Pfam" id="PF00501">
    <property type="entry name" value="AMP-binding"/>
    <property type="match status" value="1"/>
</dbReference>
<dbReference type="NCBIfam" id="NF003417">
    <property type="entry name" value="PRK04813.1"/>
    <property type="match status" value="1"/>
</dbReference>
<dbReference type="InterPro" id="IPR010072">
    <property type="entry name" value="DltA"/>
</dbReference>
<keyword evidence="3 7" id="KW-0547">Nucleotide-binding</keyword>
<dbReference type="PATRIC" id="fig|294699.3.peg.2620"/>
<keyword evidence="2 7" id="KW-0436">Ligase</keyword>
<dbReference type="GO" id="GO:0005524">
    <property type="term" value="F:ATP binding"/>
    <property type="evidence" value="ECO:0007669"/>
    <property type="project" value="UniProtKB-KW"/>
</dbReference>
<evidence type="ECO:0000256" key="3">
    <source>
        <dbReference type="ARBA" id="ARBA00022741"/>
    </source>
</evidence>
<feature type="domain" description="AMP-binding enzyme C-terminal" evidence="9">
    <location>
        <begin position="416"/>
        <end position="495"/>
    </location>
</feature>
<feature type="binding site" evidence="7">
    <location>
        <position position="200"/>
    </location>
    <ligand>
        <name>D-alanine</name>
        <dbReference type="ChEBI" id="CHEBI:57416"/>
    </ligand>
</feature>
<comment type="catalytic activity">
    <reaction evidence="7">
        <text>holo-[D-alanyl-carrier protein] + D-alanine + ATP = D-alanyl-[D-alanyl-carrier protein] + AMP + diphosphate</text>
        <dbReference type="Rhea" id="RHEA:55132"/>
        <dbReference type="Rhea" id="RHEA-COMP:14102"/>
        <dbReference type="Rhea" id="RHEA-COMP:14103"/>
        <dbReference type="ChEBI" id="CHEBI:30616"/>
        <dbReference type="ChEBI" id="CHEBI:33019"/>
        <dbReference type="ChEBI" id="CHEBI:57416"/>
        <dbReference type="ChEBI" id="CHEBI:64479"/>
        <dbReference type="ChEBI" id="CHEBI:138620"/>
        <dbReference type="ChEBI" id="CHEBI:456215"/>
        <dbReference type="EC" id="6.2.1.54"/>
    </reaction>
</comment>
<feature type="binding site" evidence="7">
    <location>
        <position position="495"/>
    </location>
    <ligand>
        <name>ATP</name>
        <dbReference type="ChEBI" id="CHEBI:30616"/>
    </ligand>
</feature>
<keyword evidence="1 7" id="KW-0963">Cytoplasm</keyword>
<dbReference type="InterPro" id="IPR010071">
    <property type="entry name" value="AA_adenyl_dom"/>
</dbReference>
<comment type="function">
    <text evidence="5 7">Catalyzes the first step in the D-alanylation of lipoteichoic acid (LTA), the activation of D-alanine and its transfer onto the D-alanyl carrier protein (Dcp) DltC. In an ATP-dependent two-step reaction, forms a high energy D-alanyl-AMP intermediate, followed by transfer of the D-alanyl residue as a thiol ester to the phosphopantheinyl prosthetic group of the Dcp. D-alanylation of LTA plays an important role in modulating the properties of the cell wall in Gram-positive bacteria, influencing the net charge of the cell wall.</text>
</comment>
<dbReference type="GO" id="GO:0005737">
    <property type="term" value="C:cytoplasm"/>
    <property type="evidence" value="ECO:0007669"/>
    <property type="project" value="UniProtKB-SubCell"/>
</dbReference>
<feature type="binding site" evidence="7">
    <location>
        <position position="304"/>
    </location>
    <ligand>
        <name>D-alanine</name>
        <dbReference type="ChEBI" id="CHEBI:57416"/>
    </ligand>
</feature>
<dbReference type="Gene3D" id="3.40.50.12780">
    <property type="entry name" value="N-terminal domain of ligase-like"/>
    <property type="match status" value="1"/>
</dbReference>
<comment type="subcellular location">
    <subcellularLocation>
        <location evidence="7">Cytoplasm</location>
    </subcellularLocation>
</comment>
<organism evidence="10 11">
    <name type="scientific">Anoxybacteroides amylolyticum</name>
    <dbReference type="NCBI Taxonomy" id="294699"/>
    <lineage>
        <taxon>Bacteria</taxon>
        <taxon>Bacillati</taxon>
        <taxon>Bacillota</taxon>
        <taxon>Bacilli</taxon>
        <taxon>Bacillales</taxon>
        <taxon>Anoxybacillaceae</taxon>
        <taxon>Anoxybacteroides</taxon>
    </lineage>
</organism>
<feature type="binding site" evidence="7">
    <location>
        <position position="386"/>
    </location>
    <ligand>
        <name>ATP</name>
        <dbReference type="ChEBI" id="CHEBI:30616"/>
    </ligand>
</feature>
<dbReference type="PANTHER" id="PTHR45398:SF1">
    <property type="entry name" value="ENZYME, PUTATIVE (JCVI)-RELATED"/>
    <property type="match status" value="1"/>
</dbReference>
<evidence type="ECO:0000313" key="11">
    <source>
        <dbReference type="Proteomes" id="UP000076865"/>
    </source>
</evidence>
<dbReference type="NCBIfam" id="TIGR01734">
    <property type="entry name" value="D-ala-DACP-lig"/>
    <property type="match status" value="1"/>
</dbReference>
<feature type="binding site" evidence="7">
    <location>
        <position position="495"/>
    </location>
    <ligand>
        <name>D-alanine</name>
        <dbReference type="ChEBI" id="CHEBI:57416"/>
    </ligand>
</feature>
<comment type="caution">
    <text evidence="7">Lacks conserved residue(s) required for the propagation of feature annotation.</text>
</comment>
<dbReference type="UniPathway" id="UPA00556"/>
<feature type="binding site" evidence="7">
    <location>
        <begin position="295"/>
        <end position="300"/>
    </location>
    <ligand>
        <name>ATP</name>
        <dbReference type="ChEBI" id="CHEBI:30616"/>
    </ligand>
</feature>
<dbReference type="FunFam" id="3.30.300.30:FF:000012">
    <property type="entry name" value="D-alanine--D-alanyl carrier protein ligase"/>
    <property type="match status" value="1"/>
</dbReference>
<evidence type="ECO:0000256" key="2">
    <source>
        <dbReference type="ARBA" id="ARBA00022598"/>
    </source>
</evidence>
<dbReference type="RefSeq" id="WP_066326067.1">
    <property type="nucleotide sequence ID" value="NZ_CP015438.1"/>
</dbReference>
<dbReference type="InterPro" id="IPR042099">
    <property type="entry name" value="ANL_N_sf"/>
</dbReference>
<dbReference type="KEGG" id="aamy:GFC30_2546"/>
<evidence type="ECO:0000256" key="7">
    <source>
        <dbReference type="HAMAP-Rule" id="MF_00593"/>
    </source>
</evidence>
<evidence type="ECO:0000256" key="1">
    <source>
        <dbReference type="ARBA" id="ARBA00022490"/>
    </source>
</evidence>
<gene>
    <name evidence="7 10" type="primary">dltA</name>
    <name evidence="10" type="ORF">GFC30_2546</name>
</gene>
<dbReference type="EC" id="6.2.1.54" evidence="7"/>